<keyword evidence="2" id="KW-1185">Reference proteome</keyword>
<sequence>MRDMGRQHDAFPRMHNMGFALNKHCRLPFQNIYHRIARRRMLGQLFARIESE</sequence>
<dbReference type="AlphaFoldDB" id="A0A1H6KPE7"/>
<dbReference type="STRING" id="1679444.PYTT_0660"/>
<evidence type="ECO:0000313" key="1">
    <source>
        <dbReference type="EMBL" id="SEH77613.1"/>
    </source>
</evidence>
<proteinExistence type="predicted"/>
<evidence type="ECO:0000313" key="2">
    <source>
        <dbReference type="Proteomes" id="UP000176204"/>
    </source>
</evidence>
<dbReference type="Proteomes" id="UP000176204">
    <property type="component" value="Chromosome I"/>
</dbReference>
<dbReference type="EMBL" id="LT629973">
    <property type="protein sequence ID" value="SEH77613.1"/>
    <property type="molecule type" value="Genomic_DNA"/>
</dbReference>
<accession>A0A1H6KPE7</accession>
<name>A0A1H6KPE7_9BACT</name>
<organism evidence="1 2">
    <name type="scientific">Akkermansia glycaniphila</name>
    <dbReference type="NCBI Taxonomy" id="1679444"/>
    <lineage>
        <taxon>Bacteria</taxon>
        <taxon>Pseudomonadati</taxon>
        <taxon>Verrucomicrobiota</taxon>
        <taxon>Verrucomicrobiia</taxon>
        <taxon>Verrucomicrobiales</taxon>
        <taxon>Akkermansiaceae</taxon>
        <taxon>Akkermansia</taxon>
    </lineage>
</organism>
<protein>
    <submittedName>
        <fullName evidence="1">Uncharacterized protein</fullName>
    </submittedName>
</protein>
<dbReference type="KEGG" id="agl:PYTT_0660"/>
<reference evidence="2" key="1">
    <citation type="submission" date="2016-09" db="EMBL/GenBank/DDBJ databases">
        <authorList>
            <person name="Koehorst J."/>
        </authorList>
    </citation>
    <scope>NUCLEOTIDE SEQUENCE [LARGE SCALE GENOMIC DNA]</scope>
</reference>
<gene>
    <name evidence="1" type="ORF">PYTT_0660</name>
</gene>